<dbReference type="Proteomes" id="UP001233535">
    <property type="component" value="Unassembled WGS sequence"/>
</dbReference>
<dbReference type="PANTHER" id="PTHR35566">
    <property type="entry name" value="BLR3599 PROTEIN"/>
    <property type="match status" value="1"/>
</dbReference>
<keyword evidence="2" id="KW-1185">Reference proteome</keyword>
<dbReference type="PANTHER" id="PTHR35566:SF1">
    <property type="entry name" value="TYPE VI SECRETION SYSTEM BASEPLATE COMPONENT TSSK1"/>
    <property type="match status" value="1"/>
</dbReference>
<dbReference type="RefSeq" id="WP_309262624.1">
    <property type="nucleotide sequence ID" value="NZ_JARUHG010000003.1"/>
</dbReference>
<protein>
    <submittedName>
        <fullName evidence="1">Type VI secretion system baseplate subunit TssK</fullName>
    </submittedName>
</protein>
<accession>A0ABU1CE59</accession>
<organism evidence="1 2">
    <name type="scientific">Lysobacter arvi</name>
    <dbReference type="NCBI Taxonomy" id="3038776"/>
    <lineage>
        <taxon>Bacteria</taxon>
        <taxon>Pseudomonadati</taxon>
        <taxon>Pseudomonadota</taxon>
        <taxon>Gammaproteobacteria</taxon>
        <taxon>Lysobacterales</taxon>
        <taxon>Lysobacteraceae</taxon>
        <taxon>Lysobacter</taxon>
    </lineage>
</organism>
<evidence type="ECO:0000313" key="2">
    <source>
        <dbReference type="Proteomes" id="UP001233535"/>
    </source>
</evidence>
<name>A0ABU1CE59_9GAMM</name>
<comment type="caution">
    <text evidence="1">The sequence shown here is derived from an EMBL/GenBank/DDBJ whole genome shotgun (WGS) entry which is preliminary data.</text>
</comment>
<dbReference type="EMBL" id="JARUHG010000003">
    <property type="protein sequence ID" value="MDR0183469.1"/>
    <property type="molecule type" value="Genomic_DNA"/>
</dbReference>
<sequence>MSHNRVVWKEGLFVRPQHFQQETRFVEHNLHQRLSAMAEFAYGFTELEINAEYLSFGKIALVRASGVMPDGTAFDIPGGAAPMTPLAVDDVSVVGQVVHLSLPLLSDGALEMQWPPAQAARRYRVDSVDTRDTHSPDGHYVPLEVARPAFQLLLDRDDRSAFTSVPMARIADRRPDGRLQLDPMFYPTAVSVQAVPPLRRFLGEIAGLMRERAKTLAERLGAPSQAGVAEVADFNLLLALNRLQPVFQHLSSIRQVHPERLYLELAAACGELVTFIDERRLMDEYPAYRHDDLRTSFKALEETLRRCLSTVLQPRALPLPIEEQRYGIRVAPVADRSLYGHADFVLAVKANLPGDTLRQRFPQLTKIAAMERLNDLVQVQLPGIPLIPLPVAPRYLPYHSGFTYYQLDRNSPAWAAMAESAGFGLHLAGEMPGLELQLWAVRGQ</sequence>
<evidence type="ECO:0000313" key="1">
    <source>
        <dbReference type="EMBL" id="MDR0183469.1"/>
    </source>
</evidence>
<gene>
    <name evidence="1" type="primary">tssK</name>
    <name evidence="1" type="ORF">P8609_10895</name>
</gene>
<dbReference type="Pfam" id="PF05936">
    <property type="entry name" value="T6SS_VasE"/>
    <property type="match status" value="1"/>
</dbReference>
<dbReference type="InterPro" id="IPR010263">
    <property type="entry name" value="T6SS_TssK"/>
</dbReference>
<dbReference type="NCBIfam" id="TIGR03353">
    <property type="entry name" value="VI_chp_4"/>
    <property type="match status" value="1"/>
</dbReference>
<proteinExistence type="predicted"/>
<reference evidence="1 2" key="1">
    <citation type="submission" date="2023-04" db="EMBL/GenBank/DDBJ databases">
        <title>Lysobacter sp. strain UC isolated from soil sample.</title>
        <authorList>
            <person name="Choksket S."/>
            <person name="Harshvardhan F."/>
            <person name="Rana R."/>
            <person name="Patil P.B."/>
            <person name="Korpole S."/>
        </authorList>
    </citation>
    <scope>NUCLEOTIDE SEQUENCE [LARGE SCALE GENOMIC DNA]</scope>
    <source>
        <strain evidence="1 2">UC</strain>
    </source>
</reference>